<protein>
    <recommendedName>
        <fullName evidence="3">Excreted virulence factor EspC (Type VII ESX diderm)</fullName>
    </recommendedName>
</protein>
<dbReference type="EMBL" id="BAABFB010000030">
    <property type="protein sequence ID" value="GAA4477775.1"/>
    <property type="molecule type" value="Genomic_DNA"/>
</dbReference>
<reference evidence="2" key="1">
    <citation type="journal article" date="2019" name="Int. J. Syst. Evol. Microbiol.">
        <title>The Global Catalogue of Microorganisms (GCM) 10K type strain sequencing project: providing services to taxonomists for standard genome sequencing and annotation.</title>
        <authorList>
            <consortium name="The Broad Institute Genomics Platform"/>
            <consortium name="The Broad Institute Genome Sequencing Center for Infectious Disease"/>
            <person name="Wu L."/>
            <person name="Ma J."/>
        </authorList>
    </citation>
    <scope>NUCLEOTIDE SEQUENCE [LARGE SCALE GENOMIC DNA]</scope>
    <source>
        <strain evidence="2">JCM 32206</strain>
    </source>
</reference>
<sequence length="114" mass="11878">MCAASDPMTVRCEGTQGSGAAQRYGGVVEVDAELEFDEATVRGVAAALMDSAEELARLAVRVDATRGAGCRVLGRVVRDWADRTAADAARLTATADGYAAQEAESGAAFRRLEP</sequence>
<comment type="caution">
    <text evidence="1">The sequence shown here is derived from an EMBL/GenBank/DDBJ whole genome shotgun (WGS) entry which is preliminary data.</text>
</comment>
<evidence type="ECO:0000313" key="1">
    <source>
        <dbReference type="EMBL" id="GAA4477775.1"/>
    </source>
</evidence>
<evidence type="ECO:0000313" key="2">
    <source>
        <dbReference type="Proteomes" id="UP001501183"/>
    </source>
</evidence>
<accession>A0ABP8P1H1</accession>
<evidence type="ECO:0008006" key="3">
    <source>
        <dbReference type="Google" id="ProtNLM"/>
    </source>
</evidence>
<organism evidence="1 2">
    <name type="scientific">Rhodococcus olei</name>
    <dbReference type="NCBI Taxonomy" id="2161675"/>
    <lineage>
        <taxon>Bacteria</taxon>
        <taxon>Bacillati</taxon>
        <taxon>Actinomycetota</taxon>
        <taxon>Actinomycetes</taxon>
        <taxon>Mycobacteriales</taxon>
        <taxon>Nocardiaceae</taxon>
        <taxon>Rhodococcus</taxon>
    </lineage>
</organism>
<name>A0ABP8P1H1_9NOCA</name>
<gene>
    <name evidence="1" type="ORF">GCM10023094_20590</name>
</gene>
<proteinExistence type="predicted"/>
<dbReference type="Proteomes" id="UP001501183">
    <property type="component" value="Unassembled WGS sequence"/>
</dbReference>
<keyword evidence="2" id="KW-1185">Reference proteome</keyword>